<feature type="domain" description="Aldehyde oxidase/xanthine dehydrogenase a/b hammerhead" evidence="1">
    <location>
        <begin position="212"/>
        <end position="290"/>
    </location>
</feature>
<dbReference type="InterPro" id="IPR006311">
    <property type="entry name" value="TAT_signal"/>
</dbReference>
<dbReference type="PIRSF" id="PIRSF036389">
    <property type="entry name" value="IOR_B"/>
    <property type="match status" value="1"/>
</dbReference>
<comment type="caution">
    <text evidence="2">The sequence shown here is derived from an EMBL/GenBank/DDBJ whole genome shotgun (WGS) entry which is preliminary data.</text>
</comment>
<dbReference type="Proteomes" id="UP000231259">
    <property type="component" value="Unassembled WGS sequence"/>
</dbReference>
<dbReference type="InterPro" id="IPR037165">
    <property type="entry name" value="AldOxase/xan_DH_Mopterin-bd_sf"/>
</dbReference>
<dbReference type="InterPro" id="IPR008274">
    <property type="entry name" value="AldOxase/xan_DH_MoCoBD1"/>
</dbReference>
<dbReference type="OrthoDB" id="9767994at2"/>
<organism evidence="2 3">
    <name type="scientific">Puniceibacterium antarcticum</name>
    <dbReference type="NCBI Taxonomy" id="1206336"/>
    <lineage>
        <taxon>Bacteria</taxon>
        <taxon>Pseudomonadati</taxon>
        <taxon>Pseudomonadota</taxon>
        <taxon>Alphaproteobacteria</taxon>
        <taxon>Rhodobacterales</taxon>
        <taxon>Paracoccaceae</taxon>
        <taxon>Puniceibacterium</taxon>
    </lineage>
</organism>
<evidence type="ECO:0000313" key="3">
    <source>
        <dbReference type="Proteomes" id="UP000231259"/>
    </source>
</evidence>
<dbReference type="Pfam" id="PF20256">
    <property type="entry name" value="MoCoBD_2"/>
    <property type="match status" value="2"/>
</dbReference>
<dbReference type="PANTHER" id="PTHR47495">
    <property type="entry name" value="ALDEHYDE DEHYDROGENASE"/>
    <property type="match status" value="1"/>
</dbReference>
<dbReference type="GO" id="GO:0016491">
    <property type="term" value="F:oxidoreductase activity"/>
    <property type="evidence" value="ECO:0007669"/>
    <property type="project" value="InterPro"/>
</dbReference>
<dbReference type="InterPro" id="IPR000674">
    <property type="entry name" value="Ald_Oxase/Xan_DH_a/b"/>
</dbReference>
<reference evidence="2 3" key="1">
    <citation type="submission" date="2013-09" db="EMBL/GenBank/DDBJ databases">
        <title>Genome sequencing of Phaeobacter antarcticus sp. nov. SM1211.</title>
        <authorList>
            <person name="Zhang X.-Y."/>
            <person name="Liu C."/>
            <person name="Chen X.-L."/>
            <person name="Xie B.-B."/>
            <person name="Qin Q.-L."/>
            <person name="Rong J.-C."/>
            <person name="Zhang Y.-Z."/>
        </authorList>
    </citation>
    <scope>NUCLEOTIDE SEQUENCE [LARGE SCALE GENOMIC DNA]</scope>
    <source>
        <strain evidence="2 3">SM1211</strain>
    </source>
</reference>
<dbReference type="AlphaFoldDB" id="A0A2G8RHN8"/>
<proteinExistence type="predicted"/>
<protein>
    <recommendedName>
        <fullName evidence="1">Aldehyde oxidase/xanthine dehydrogenase a/b hammerhead domain-containing protein</fullName>
    </recommendedName>
</protein>
<dbReference type="Gene3D" id="3.30.365.10">
    <property type="entry name" value="Aldehyde oxidase/xanthine dehydrogenase, molybdopterin binding domain"/>
    <property type="match status" value="4"/>
</dbReference>
<dbReference type="InterPro" id="IPR052516">
    <property type="entry name" value="N-heterocyclic_Hydroxylase"/>
</dbReference>
<name>A0A2G8RHN8_9RHOB</name>
<dbReference type="InterPro" id="IPR012368">
    <property type="entry name" value="OxRdtase_Mopterin-bd_su_IorB"/>
</dbReference>
<gene>
    <name evidence="2" type="ORF">P775_05905</name>
</gene>
<dbReference type="InterPro" id="IPR046867">
    <property type="entry name" value="AldOxase/xan_DH_MoCoBD2"/>
</dbReference>
<dbReference type="PROSITE" id="PS51318">
    <property type="entry name" value="TAT"/>
    <property type="match status" value="1"/>
</dbReference>
<dbReference type="Gene3D" id="3.90.1170.50">
    <property type="entry name" value="Aldehyde oxidase/xanthine dehydrogenase, a/b hammerhead"/>
    <property type="match status" value="1"/>
</dbReference>
<dbReference type="PANTHER" id="PTHR47495:SF2">
    <property type="entry name" value="ALDEHYDE DEHYDROGENASE"/>
    <property type="match status" value="1"/>
</dbReference>
<evidence type="ECO:0000313" key="2">
    <source>
        <dbReference type="EMBL" id="PIL21077.1"/>
    </source>
</evidence>
<dbReference type="RefSeq" id="WP_099910065.1">
    <property type="nucleotide sequence ID" value="NZ_AWWI01000047.1"/>
</dbReference>
<evidence type="ECO:0000259" key="1">
    <source>
        <dbReference type="SMART" id="SM01008"/>
    </source>
</evidence>
<keyword evidence="3" id="KW-1185">Reference proteome</keyword>
<dbReference type="Pfam" id="PF02738">
    <property type="entry name" value="MoCoBD_1"/>
    <property type="match status" value="1"/>
</dbReference>
<dbReference type="SMART" id="SM01008">
    <property type="entry name" value="Ald_Xan_dh_C"/>
    <property type="match status" value="1"/>
</dbReference>
<dbReference type="SUPFAM" id="SSF56003">
    <property type="entry name" value="Molybdenum cofactor-binding domain"/>
    <property type="match status" value="2"/>
</dbReference>
<sequence>MTLQNRRQFLATGAGLVIGFALPMKGRAQSGAAAVMTKDGVGAATFAPNAFVRIAPDNTVTVMIKHIEFGQGPFTGLATLVAEELDASWDQMRAESAPANDDLYKNLFFGLQGTGGSTAMANSYTQMRQAGAAARAMLVAAAAETWGVPAAEITVADGVILHGDSGQSASFGEMAEAAAQQQVPVEPALKNPSEFKLIGTDRPKLDTAAKSNGTAIFTMDVYRDGMQTVVVKHPDVIGATVISFDDTEALKVKGVEAVRQIPQGIAVYATSTGAALKGRSLLTVEWDMSKAETRSSDQIYAEFSKAATRDGGIVVEETGDSGTAIKGAETLHEAEFHFPYLAHAPMEPLDAVLELKDGKVEMWMGAQFPGIDRGAVAKTLDVSGEDVTLNVMLAGGSFGRRAQTIPQIGLEIAAIAKAAGGDGAWKLVWTREDDLTGGFYRPLTVHKLRAGLDGDGNIVGWENTVANQSIMLDTFMDQGNSGGKDPTSYEGSTNMPYDLPAKRVNWVRMQNPMSVLWWRSVGHTHTAYATEVFLDELLEKARKDPVQGRLDLLSSEAGRHRAVLERVAEMAGWDGEKVKGDRAYGVAVVESFNTYVAQIAEVSNVDGLPRVHKVWVAVDCGVAVNPNVIRAQVEGAIGYGLGTALFNELTLLDGGEVAQKNFDTYRMLRIHEMPEVEVAILKSLADPTGIGEPGTPPIAPAVANAWRALTGQAVRRLPFTAAGA</sequence>
<dbReference type="EMBL" id="AWWI01000047">
    <property type="protein sequence ID" value="PIL21077.1"/>
    <property type="molecule type" value="Genomic_DNA"/>
</dbReference>
<accession>A0A2G8RHN8</accession>